<dbReference type="Proteomes" id="UP000582231">
    <property type="component" value="Unassembled WGS sequence"/>
</dbReference>
<keyword evidence="2" id="KW-0812">Transmembrane</keyword>
<protein>
    <submittedName>
        <fullName evidence="4">Uncharacterized protein</fullName>
    </submittedName>
</protein>
<feature type="compositionally biased region" description="Low complexity" evidence="1">
    <location>
        <begin position="791"/>
        <end position="804"/>
    </location>
</feature>
<evidence type="ECO:0000256" key="3">
    <source>
        <dbReference type="SAM" id="SignalP"/>
    </source>
</evidence>
<sequence>MNRRHSTVVTVALGALMGLALLAPGASAGSATARSAVPAGAFEQTRSIDRTFVDDQGNVEKVASYDLTVRADHTTDLRGRERVEVSWTGAPPSGGRASNPYGEKGLLQEYPVVVMQCRGTDDASLPLDQQVRPETCWTSTFSQRSQIAVSPYEALWTVDRYASEADREPLSGADRLPADACKEAQSDATYTHVTPFLAASGKVFLACNRETMPPEAAVDAAFPPSEIAAFTDGDGNGSVDFEVRSSAENESLGCTREVACSIVVVPIAGLSCAAPADPTVPADVPADVSAVLGKDCRQFGEHPSGSSNFAGDGIDRAVGPELWWAASNWRNRVSIPIRFGLPPDACDILDKRPPVAFSGSELMAQAALQWAPAYCLDKKRFKFQLNQMPDQTGWNLMQTGGSPAAFVAGPHEKTGPDPVGYAPTAITGFAIGYVIDRPDNAGVYTELRLNARLIAKLLTQSYPGSALGKGHPGLADNPLSLQLDPEFRALNPGLTDISSEAGATLLSLSNSSDIIQQLTEYIAQDEDAMRFVSGKKDPWGMVVNPSYKKVDLPTGEWPLLDTYEPQTNDECRQANPAVYFNQLAAPVTTLRKIADALIDAWPNVQTRCVADLSAATKAWKLGRIDRQSYGARFMLGIVSLGDAERFGLRAAALKTSGGNFVEPTTASLSKAVAVARQEKGDPRGPLLMSQKDLVAAKSAYPGTQIVYTAARTHGLGKVEAETVASFIRIATTEGQRPGRANGQLPAGYLPLRRTGATARLWRAAQDTAKAIEAQRAPAADAPAADAPPPAASGTPGAAAPAADPGAAAAAAPAAPQEVVTAHTKAASSTTAMSMLPALLVIGMVAAAASLVTRLMSLRRRWSA</sequence>
<dbReference type="RefSeq" id="WP_179727205.1">
    <property type="nucleotide sequence ID" value="NZ_BAABEF010000001.1"/>
</dbReference>
<dbReference type="EMBL" id="JACCBF010000001">
    <property type="protein sequence ID" value="NYD31036.1"/>
    <property type="molecule type" value="Genomic_DNA"/>
</dbReference>
<evidence type="ECO:0000256" key="2">
    <source>
        <dbReference type="SAM" id="Phobius"/>
    </source>
</evidence>
<organism evidence="4 5">
    <name type="scientific">Nocardioides kongjuensis</name>
    <dbReference type="NCBI Taxonomy" id="349522"/>
    <lineage>
        <taxon>Bacteria</taxon>
        <taxon>Bacillati</taxon>
        <taxon>Actinomycetota</taxon>
        <taxon>Actinomycetes</taxon>
        <taxon>Propionibacteriales</taxon>
        <taxon>Nocardioidaceae</taxon>
        <taxon>Nocardioides</taxon>
    </lineage>
</organism>
<keyword evidence="2" id="KW-0472">Membrane</keyword>
<comment type="caution">
    <text evidence="4">The sequence shown here is derived from an EMBL/GenBank/DDBJ whole genome shotgun (WGS) entry which is preliminary data.</text>
</comment>
<evidence type="ECO:0000313" key="4">
    <source>
        <dbReference type="EMBL" id="NYD31036.1"/>
    </source>
</evidence>
<gene>
    <name evidence="4" type="ORF">BJ958_002582</name>
</gene>
<keyword evidence="3" id="KW-0732">Signal</keyword>
<feature type="transmembrane region" description="Helical" evidence="2">
    <location>
        <begin position="831"/>
        <end position="851"/>
    </location>
</feature>
<dbReference type="AlphaFoldDB" id="A0A852RP40"/>
<feature type="chain" id="PRO_5032775877" evidence="3">
    <location>
        <begin position="29"/>
        <end position="863"/>
    </location>
</feature>
<dbReference type="SUPFAM" id="SSF53850">
    <property type="entry name" value="Periplasmic binding protein-like II"/>
    <property type="match status" value="1"/>
</dbReference>
<keyword evidence="2" id="KW-1133">Transmembrane helix</keyword>
<reference evidence="4 5" key="1">
    <citation type="submission" date="2020-07" db="EMBL/GenBank/DDBJ databases">
        <title>Sequencing the genomes of 1000 actinobacteria strains.</title>
        <authorList>
            <person name="Klenk H.-P."/>
        </authorList>
    </citation>
    <scope>NUCLEOTIDE SEQUENCE [LARGE SCALE GENOMIC DNA]</scope>
    <source>
        <strain evidence="4 5">DSM 19082</strain>
    </source>
</reference>
<keyword evidence="5" id="KW-1185">Reference proteome</keyword>
<feature type="signal peptide" evidence="3">
    <location>
        <begin position="1"/>
        <end position="28"/>
    </location>
</feature>
<accession>A0A852RP40</accession>
<evidence type="ECO:0000313" key="5">
    <source>
        <dbReference type="Proteomes" id="UP000582231"/>
    </source>
</evidence>
<name>A0A852RP40_9ACTN</name>
<dbReference type="Gene3D" id="3.40.190.10">
    <property type="entry name" value="Periplasmic binding protein-like II"/>
    <property type="match status" value="2"/>
</dbReference>
<feature type="region of interest" description="Disordered" evidence="1">
    <location>
        <begin position="773"/>
        <end position="804"/>
    </location>
</feature>
<proteinExistence type="predicted"/>
<evidence type="ECO:0000256" key="1">
    <source>
        <dbReference type="SAM" id="MobiDB-lite"/>
    </source>
</evidence>